<evidence type="ECO:0000256" key="2">
    <source>
        <dbReference type="ARBA" id="ARBA00022600"/>
    </source>
</evidence>
<comment type="function">
    <text evidence="9">Involved in the biosynthesis of ADP-glucose, a building block required for the elongation reactions to produce glycogen. Catalyzes the reaction between ATP and alpha-D-glucose 1-phosphate (G1P) to produce pyrophosphate and ADP-Glc.</text>
</comment>
<feature type="binding site" evidence="9">
    <location>
        <position position="163"/>
    </location>
    <ligand>
        <name>alpha-D-glucose 1-phosphate</name>
        <dbReference type="ChEBI" id="CHEBI:58601"/>
    </ligand>
</feature>
<dbReference type="Gene3D" id="2.160.10.10">
    <property type="entry name" value="Hexapeptide repeat proteins"/>
    <property type="match status" value="1"/>
</dbReference>
<evidence type="ECO:0000256" key="7">
    <source>
        <dbReference type="ARBA" id="ARBA00023056"/>
    </source>
</evidence>
<feature type="binding site" evidence="9">
    <location>
        <position position="189"/>
    </location>
    <ligand>
        <name>alpha-D-glucose 1-phosphate</name>
        <dbReference type="ChEBI" id="CHEBI:58601"/>
    </ligand>
</feature>
<reference evidence="14 17" key="3">
    <citation type="journal article" date="2019" name="Nat. Med.">
        <title>A library of human gut bacterial isolates paired with longitudinal multiomics data enables mechanistic microbiome research.</title>
        <authorList>
            <person name="Poyet M."/>
            <person name="Groussin M."/>
            <person name="Gibbons S.M."/>
            <person name="Avila-Pacheco J."/>
            <person name="Jiang X."/>
            <person name="Kearney S.M."/>
            <person name="Perrotta A.R."/>
            <person name="Berdy B."/>
            <person name="Zhao S."/>
            <person name="Lieberman T.D."/>
            <person name="Swanson P.K."/>
            <person name="Smith M."/>
            <person name="Roesemann S."/>
            <person name="Alexander J.E."/>
            <person name="Rich S.A."/>
            <person name="Livny J."/>
            <person name="Vlamakis H."/>
            <person name="Clish C."/>
            <person name="Bullock K."/>
            <person name="Deik A."/>
            <person name="Scott J."/>
            <person name="Pierce K.A."/>
            <person name="Xavier R.J."/>
            <person name="Alm E.J."/>
        </authorList>
    </citation>
    <scope>NUCLEOTIDE SEQUENCE [LARGE SCALE GENOMIC DNA]</scope>
    <source>
        <strain evidence="14 17">BIOML-A7</strain>
    </source>
</reference>
<keyword evidence="15" id="KW-1185">Reference proteome</keyword>
<dbReference type="InterPro" id="IPR005835">
    <property type="entry name" value="NTP_transferase_dom"/>
</dbReference>
<comment type="similarity">
    <text evidence="1 9">Belongs to the bacterial/plant glucose-1-phosphate adenylyltransferase family.</text>
</comment>
<comment type="caution">
    <text evidence="12">The sequence shown here is derived from an EMBL/GenBank/DDBJ whole genome shotgun (WGS) entry which is preliminary data.</text>
</comment>
<dbReference type="CDD" id="cd02508">
    <property type="entry name" value="ADP_Glucose_PP"/>
    <property type="match status" value="1"/>
</dbReference>
<dbReference type="AlphaFoldDB" id="A0A0D8J1N9"/>
<evidence type="ECO:0000313" key="12">
    <source>
        <dbReference type="EMBL" id="KJF40812.1"/>
    </source>
</evidence>
<dbReference type="RefSeq" id="WP_050004725.1">
    <property type="nucleotide sequence ID" value="NZ_CAOJUJ010000019.1"/>
</dbReference>
<dbReference type="InterPro" id="IPR005836">
    <property type="entry name" value="ADP_Glu_pyroP_CS"/>
</dbReference>
<organism evidence="12 15">
    <name type="scientific">Ruthenibacterium lactatiformans</name>
    <dbReference type="NCBI Taxonomy" id="1550024"/>
    <lineage>
        <taxon>Bacteria</taxon>
        <taxon>Bacillati</taxon>
        <taxon>Bacillota</taxon>
        <taxon>Clostridia</taxon>
        <taxon>Eubacteriales</taxon>
        <taxon>Oscillospiraceae</taxon>
        <taxon>Ruthenibacterium</taxon>
    </lineage>
</organism>
<evidence type="ECO:0000256" key="1">
    <source>
        <dbReference type="ARBA" id="ARBA00010443"/>
    </source>
</evidence>
<evidence type="ECO:0000256" key="4">
    <source>
        <dbReference type="ARBA" id="ARBA00022695"/>
    </source>
</evidence>
<dbReference type="EMBL" id="JXXK01000004">
    <property type="protein sequence ID" value="KJF40812.1"/>
    <property type="molecule type" value="Genomic_DNA"/>
</dbReference>
<protein>
    <recommendedName>
        <fullName evidence="9">Glucose-1-phosphate adenylyltransferase</fullName>
        <ecNumber evidence="9">2.7.7.27</ecNumber>
    </recommendedName>
    <alternativeName>
        <fullName evidence="9">ADP-glucose pyrophosphorylase</fullName>
        <shortName evidence="9">ADPGlc PPase</shortName>
    </alternativeName>
    <alternativeName>
        <fullName evidence="9">ADP-glucose synthase</fullName>
    </alternativeName>
</protein>
<feature type="domain" description="Glucose-1-phosphate adenylyltransferase/Bifunctional protein GlmU-like C-terminal hexapeptide" evidence="11">
    <location>
        <begin position="291"/>
        <end position="379"/>
    </location>
</feature>
<evidence type="ECO:0000256" key="3">
    <source>
        <dbReference type="ARBA" id="ARBA00022679"/>
    </source>
</evidence>
<feature type="binding site" evidence="9">
    <location>
        <begin position="178"/>
        <end position="179"/>
    </location>
    <ligand>
        <name>alpha-D-glucose 1-phosphate</name>
        <dbReference type="ChEBI" id="CHEBI:58601"/>
    </ligand>
</feature>
<dbReference type="NCBIfam" id="TIGR02091">
    <property type="entry name" value="glgC"/>
    <property type="match status" value="1"/>
</dbReference>
<evidence type="ECO:0000313" key="13">
    <source>
        <dbReference type="EMBL" id="KUE75713.1"/>
    </source>
</evidence>
<dbReference type="EMBL" id="WMZR01000012">
    <property type="protein sequence ID" value="MTS51906.1"/>
    <property type="molecule type" value="Genomic_DNA"/>
</dbReference>
<keyword evidence="2 9" id="KW-0321">Glycogen metabolism</keyword>
<dbReference type="PATRIC" id="fig|1550024.3.peg.1054"/>
<name>A0A0D8J1N9_9FIRM</name>
<keyword evidence="5 9" id="KW-0547">Nucleotide-binding</keyword>
<evidence type="ECO:0000256" key="8">
    <source>
        <dbReference type="ARBA" id="ARBA00023277"/>
    </source>
</evidence>
<dbReference type="UniPathway" id="UPA00164"/>
<evidence type="ECO:0000259" key="10">
    <source>
        <dbReference type="Pfam" id="PF00483"/>
    </source>
</evidence>
<feature type="site" description="Could play a key role in the communication between the regulatory and the substrate sites" evidence="9">
    <location>
        <position position="97"/>
    </location>
</feature>
<dbReference type="InterPro" id="IPR011004">
    <property type="entry name" value="Trimer_LpxA-like_sf"/>
</dbReference>
<dbReference type="PANTHER" id="PTHR43523">
    <property type="entry name" value="GLUCOSE-1-PHOSPHATE ADENYLYLTRANSFERASE-RELATED"/>
    <property type="match status" value="1"/>
</dbReference>
<reference evidence="12" key="1">
    <citation type="submission" date="2015-02" db="EMBL/GenBank/DDBJ databases">
        <title>A novel member of the family Ruminococcaceae isolated from human feces.</title>
        <authorList>
            <person name="Shkoporov A.N."/>
            <person name="Chaplin A.V."/>
            <person name="Motuzova O.V."/>
            <person name="Kafarskaia L.I."/>
            <person name="Khokhlova E.V."/>
            <person name="Efimov B.A."/>
        </authorList>
    </citation>
    <scope>NUCLEOTIDE SEQUENCE [LARGE SCALE GENOMIC DNA]</scope>
    <source>
        <strain evidence="12">585-1</strain>
    </source>
</reference>
<gene>
    <name evidence="9 12" type="primary">glgC</name>
    <name evidence="13" type="ORF">ASJ35_12520</name>
    <name evidence="14" type="ORF">GMD52_10175</name>
    <name evidence="12" type="ORF">TQ39_04675</name>
</gene>
<feature type="domain" description="Nucleotidyl transferase" evidence="10">
    <location>
        <begin position="6"/>
        <end position="258"/>
    </location>
</feature>
<dbReference type="EC" id="2.7.7.27" evidence="9"/>
<evidence type="ECO:0000256" key="5">
    <source>
        <dbReference type="ARBA" id="ARBA00022741"/>
    </source>
</evidence>
<evidence type="ECO:0000313" key="16">
    <source>
        <dbReference type="Proteomes" id="UP000053433"/>
    </source>
</evidence>
<dbReference type="Proteomes" id="UP000053433">
    <property type="component" value="Unassembled WGS sequence"/>
</dbReference>
<accession>A0A0W7TPH5</accession>
<sequence>MKECIAMLLAGGQGSRLYALTKKLAKPAVPFGGKYRIIDFPLSNCVNSGIDTVGILTQYQPLLLNEYIGNGQPWDLDRLYGGVHVLPPYQTATGSDWYKGTANAIYQNINFIERYDPEYVLILSGDHIYKMDYGKMLEFHKDSNADCTIAVLEVPWEEASRFGIMTADENNVITKFEEKPKEPKSNLASMGIYIFTWEKLRKYLTEDEADKTSSNDFGKNIIPNMLADQQRMVAYPFEGYWKDVGTIDSLWEANMDLLDPNVPLDVWDPEWKIYSRTSGRPGHYIGTGALVDNAMLTEGCSVEGTVANSVLFAGARVEKDAMVESTILMPGAVVEEGAEVYYSIIAENVTIKKGAVVGARPENVEDKSKWGVAVVGEGVTIGENAKVGPKAMLEKDVQDGENLW</sequence>
<dbReference type="Pfam" id="PF00483">
    <property type="entry name" value="NTP_transferase"/>
    <property type="match status" value="1"/>
</dbReference>
<dbReference type="NCBIfam" id="NF003670">
    <property type="entry name" value="PRK05293.1"/>
    <property type="match status" value="1"/>
</dbReference>
<dbReference type="EMBL" id="LMUA01000017">
    <property type="protein sequence ID" value="KUE75713.1"/>
    <property type="molecule type" value="Genomic_DNA"/>
</dbReference>
<evidence type="ECO:0000256" key="9">
    <source>
        <dbReference type="HAMAP-Rule" id="MF_00624"/>
    </source>
</evidence>
<proteinExistence type="inferred from homology"/>
<dbReference type="GeneID" id="42855921"/>
<dbReference type="Proteomes" id="UP000449193">
    <property type="component" value="Unassembled WGS sequence"/>
</dbReference>
<dbReference type="InterPro" id="IPR029044">
    <property type="entry name" value="Nucleotide-diphossugar_trans"/>
</dbReference>
<dbReference type="SUPFAM" id="SSF53448">
    <property type="entry name" value="Nucleotide-diphospho-sugar transferases"/>
    <property type="match status" value="1"/>
</dbReference>
<evidence type="ECO:0000256" key="6">
    <source>
        <dbReference type="ARBA" id="ARBA00022840"/>
    </source>
</evidence>
<dbReference type="PROSITE" id="PS00808">
    <property type="entry name" value="ADP_GLC_PYROPHOSPH_1"/>
    <property type="match status" value="1"/>
</dbReference>
<evidence type="ECO:0000313" key="14">
    <source>
        <dbReference type="EMBL" id="MTS51906.1"/>
    </source>
</evidence>
<keyword evidence="7 9" id="KW-0320">Glycogen biosynthesis</keyword>
<dbReference type="Pfam" id="PF24894">
    <property type="entry name" value="Hexapep_GlmU"/>
    <property type="match status" value="1"/>
</dbReference>
<accession>A0A0D8J1N9</accession>
<evidence type="ECO:0000313" key="15">
    <source>
        <dbReference type="Proteomes" id="UP000032483"/>
    </source>
</evidence>
<comment type="subunit">
    <text evidence="9">Homotetramer.</text>
</comment>
<reference evidence="13 16" key="2">
    <citation type="submission" date="2015-10" db="EMBL/GenBank/DDBJ databases">
        <title>A novel member of the family Ruminococcaceae isolated from human faeces.</title>
        <authorList>
            <person name="Shkoporov A.N."/>
            <person name="Chaplin A.V."/>
            <person name="Motuzova O.V."/>
            <person name="Kafarskaia L.I."/>
            <person name="Efimov B.A."/>
        </authorList>
    </citation>
    <scope>NUCLEOTIDE SEQUENCE [LARGE SCALE GENOMIC DNA]</scope>
    <source>
        <strain evidence="13 16">668</strain>
    </source>
</reference>
<dbReference type="Gene3D" id="3.90.550.10">
    <property type="entry name" value="Spore Coat Polysaccharide Biosynthesis Protein SpsA, Chain A"/>
    <property type="match status" value="1"/>
</dbReference>
<evidence type="ECO:0000259" key="11">
    <source>
        <dbReference type="Pfam" id="PF24894"/>
    </source>
</evidence>
<keyword evidence="4 9" id="KW-0548">Nucleotidyltransferase</keyword>
<dbReference type="PANTHER" id="PTHR43523:SF2">
    <property type="entry name" value="GLUCOSE-1-PHOSPHATE ADENYLYLTRANSFERASE"/>
    <property type="match status" value="1"/>
</dbReference>
<dbReference type="GO" id="GO:0008878">
    <property type="term" value="F:glucose-1-phosphate adenylyltransferase activity"/>
    <property type="evidence" value="ECO:0007669"/>
    <property type="project" value="UniProtKB-UniRule"/>
</dbReference>
<keyword evidence="6 9" id="KW-0067">ATP-binding</keyword>
<feature type="site" description="Could play a key role in the communication between the regulatory and the substrate sites" evidence="9">
    <location>
        <position position="58"/>
    </location>
</feature>
<evidence type="ECO:0000313" key="17">
    <source>
        <dbReference type="Proteomes" id="UP000449193"/>
    </source>
</evidence>
<dbReference type="Proteomes" id="UP000032483">
    <property type="component" value="Unassembled WGS sequence"/>
</dbReference>
<dbReference type="InterPro" id="IPR056818">
    <property type="entry name" value="GlmU/GlgC-like_hexapep"/>
</dbReference>
<dbReference type="PROSITE" id="PS00810">
    <property type="entry name" value="ADP_GLC_PYROPHOSPH_3"/>
    <property type="match status" value="1"/>
</dbReference>
<dbReference type="CDD" id="cd04651">
    <property type="entry name" value="LbH_G1P_AT_C"/>
    <property type="match status" value="1"/>
</dbReference>
<dbReference type="PROSITE" id="PS00809">
    <property type="entry name" value="ADP_GLC_PYROPHOSPH_2"/>
    <property type="match status" value="1"/>
</dbReference>
<keyword evidence="3 9" id="KW-0808">Transferase</keyword>
<feature type="binding site" evidence="9">
    <location>
        <position position="98"/>
    </location>
    <ligand>
        <name>alpha-D-glucose 1-phosphate</name>
        <dbReference type="ChEBI" id="CHEBI:58601"/>
    </ligand>
</feature>
<dbReference type="InterPro" id="IPR023049">
    <property type="entry name" value="GlgC_bac"/>
</dbReference>
<dbReference type="InterPro" id="IPR011831">
    <property type="entry name" value="ADP-Glc_PPase"/>
</dbReference>
<comment type="catalytic activity">
    <reaction evidence="9">
        <text>alpha-D-glucose 1-phosphate + ATP + H(+) = ADP-alpha-D-glucose + diphosphate</text>
        <dbReference type="Rhea" id="RHEA:12120"/>
        <dbReference type="ChEBI" id="CHEBI:15378"/>
        <dbReference type="ChEBI" id="CHEBI:30616"/>
        <dbReference type="ChEBI" id="CHEBI:33019"/>
        <dbReference type="ChEBI" id="CHEBI:57498"/>
        <dbReference type="ChEBI" id="CHEBI:58601"/>
        <dbReference type="EC" id="2.7.7.27"/>
    </reaction>
</comment>
<dbReference type="HAMAP" id="MF_00624">
    <property type="entry name" value="GlgC"/>
    <property type="match status" value="1"/>
</dbReference>
<dbReference type="SUPFAM" id="SSF51161">
    <property type="entry name" value="Trimeric LpxA-like enzymes"/>
    <property type="match status" value="1"/>
</dbReference>
<comment type="pathway">
    <text evidence="9">Glycan biosynthesis; glycogen biosynthesis.</text>
</comment>
<keyword evidence="8 9" id="KW-0119">Carbohydrate metabolism</keyword>
<dbReference type="GO" id="GO:0005978">
    <property type="term" value="P:glycogen biosynthetic process"/>
    <property type="evidence" value="ECO:0007669"/>
    <property type="project" value="UniProtKB-UniRule"/>
</dbReference>
<dbReference type="GO" id="GO:0005524">
    <property type="term" value="F:ATP binding"/>
    <property type="evidence" value="ECO:0007669"/>
    <property type="project" value="UniProtKB-KW"/>
</dbReference>